<proteinExistence type="inferred from homology"/>
<dbReference type="SUPFAM" id="SSF52210">
    <property type="entry name" value="Succinyl-CoA synthetase domains"/>
    <property type="match status" value="2"/>
</dbReference>
<dbReference type="InterPro" id="IPR036291">
    <property type="entry name" value="NAD(P)-bd_dom_sf"/>
</dbReference>
<dbReference type="SUPFAM" id="SSF56059">
    <property type="entry name" value="Glutathione synthetase ATP-binding domain-like"/>
    <property type="match status" value="1"/>
</dbReference>
<reference evidence="4" key="1">
    <citation type="submission" date="2016-10" db="EMBL/GenBank/DDBJ databases">
        <title>Frankia sp. NRRL B-16386 Genome sequencing.</title>
        <authorList>
            <person name="Ghodhbane-Gtari F."/>
            <person name="Swanson E."/>
            <person name="Gueddou A."/>
            <person name="Hezbri K."/>
            <person name="Ktari K."/>
            <person name="Nouioui I."/>
            <person name="Morris K."/>
            <person name="Simpson S."/>
            <person name="Abebe-Akele F."/>
            <person name="Thomas K."/>
            <person name="Gtari M."/>
            <person name="Tisa L.S."/>
        </authorList>
    </citation>
    <scope>NUCLEOTIDE SEQUENCE [LARGE SCALE GENOMIC DNA]</scope>
    <source>
        <strain evidence="4">NRRL B-16386</strain>
    </source>
</reference>
<dbReference type="Gene3D" id="3.30.470.20">
    <property type="entry name" value="ATP-grasp fold, B domain"/>
    <property type="match status" value="1"/>
</dbReference>
<evidence type="ECO:0000259" key="2">
    <source>
        <dbReference type="SMART" id="SM00881"/>
    </source>
</evidence>
<dbReference type="FunFam" id="3.30.1490.20:FF:000020">
    <property type="entry name" value="Protein lysine acetyltransferase"/>
    <property type="match status" value="1"/>
</dbReference>
<dbReference type="Gene3D" id="3.30.1490.20">
    <property type="entry name" value="ATP-grasp fold, A domain"/>
    <property type="match status" value="1"/>
</dbReference>
<comment type="similarity">
    <text evidence="1">In the N-terminal section; belongs to the acetate CoA ligase alpha subunit family.</text>
</comment>
<comment type="caution">
    <text evidence="3">The sequence shown here is derived from an EMBL/GenBank/DDBJ whole genome shotgun (WGS) entry which is preliminary data.</text>
</comment>
<sequence>MTTAAASRRDLDALLRPKSVAFVGASDKSTFSTIAYDLQRRFGAADRTFLINPNKPVVHGQATYPSVADVPGGVDCAFVMVPQRAVLESIEQAAAAGARAAVVLSAGYAETGPEGAKRQAELVAVCERNDLVLLGPNHLGFANMVDGLAVCSLPGLTPRPGPLAVVSQSGALAGTMSLFAADHGIEFSFVVTTGNEAMVTAEDVLAYLVEDETTRAVAVFAEAIRRPDVFLGAVRRARALGKAVVMLKAGSSELSARTAVAHTGALVGDDAVVDAVLRQEGVIRVGHLEELLLTGHLAARTGPWTAPGVAVVSISGGACDIVADQGEKLGLPLPSLAPETEARLGTVVSELGHAQNPLDVTGAALMDHALMGRVVSILAEDPQVGMVLAVGVPDPSLPRVRAALDAASVPGAVAATIEQALTGPRGRATLDAGMSGLTYLPSTRDAVHATAAVSRWSAWYATARADAPAPAAPPRPAVRPGVPLSEHGVRTLLAVAGVPVVPGVLATSADQAADAFDGPVALKIVSPDVQHKTDIGGVRLGVAGPDAIRAAYAQVLASVDVLDPRPAVEGVLVTPMRSGGLELLVGVVRDDQWGPILAIGLGGVFVEVLRDTALLRLPATAREIAEALASLRAAPLLRGARGVPPADLDRLVEVILAIGGLALSLGDDLAELEVNPLHVHGSTIEALDGLLTWRGR</sequence>
<dbReference type="AlphaFoldDB" id="A0A1V2I0M8"/>
<keyword evidence="4" id="KW-1185">Reference proteome</keyword>
<dbReference type="EMBL" id="MOMC01000096">
    <property type="protein sequence ID" value="ONH22888.1"/>
    <property type="molecule type" value="Genomic_DNA"/>
</dbReference>
<name>A0A1V2I0M8_9ACTN</name>
<accession>A0A1V2I0M8</accession>
<evidence type="ECO:0000256" key="1">
    <source>
        <dbReference type="ARBA" id="ARBA00060888"/>
    </source>
</evidence>
<evidence type="ECO:0000313" key="4">
    <source>
        <dbReference type="Proteomes" id="UP000188929"/>
    </source>
</evidence>
<dbReference type="Gene3D" id="3.40.50.720">
    <property type="entry name" value="NAD(P)-binding Rossmann-like Domain"/>
    <property type="match status" value="1"/>
</dbReference>
<dbReference type="InterPro" id="IPR003781">
    <property type="entry name" value="CoA-bd"/>
</dbReference>
<dbReference type="InterPro" id="IPR013815">
    <property type="entry name" value="ATP_grasp_subdomain_1"/>
</dbReference>
<dbReference type="InterPro" id="IPR032875">
    <property type="entry name" value="Succ_CoA_lig_flav_dom"/>
</dbReference>
<dbReference type="InterPro" id="IPR016102">
    <property type="entry name" value="Succinyl-CoA_synth-like"/>
</dbReference>
<protein>
    <recommendedName>
        <fullName evidence="2">CoA-binding domain-containing protein</fullName>
    </recommendedName>
</protein>
<dbReference type="PANTHER" id="PTHR42793:SF4">
    <property type="entry name" value="BLL6376 PROTEIN"/>
    <property type="match status" value="1"/>
</dbReference>
<dbReference type="Pfam" id="PF13380">
    <property type="entry name" value="CoA_binding_2"/>
    <property type="match status" value="1"/>
</dbReference>
<dbReference type="STRING" id="1834516.BL253_34495"/>
<gene>
    <name evidence="3" type="ORF">BL253_34495</name>
</gene>
<dbReference type="GO" id="GO:0005524">
    <property type="term" value="F:ATP binding"/>
    <property type="evidence" value="ECO:0007669"/>
    <property type="project" value="InterPro"/>
</dbReference>
<organism evidence="3 4">
    <name type="scientific">Pseudofrankia asymbiotica</name>
    <dbReference type="NCBI Taxonomy" id="1834516"/>
    <lineage>
        <taxon>Bacteria</taxon>
        <taxon>Bacillati</taxon>
        <taxon>Actinomycetota</taxon>
        <taxon>Actinomycetes</taxon>
        <taxon>Frankiales</taxon>
        <taxon>Frankiaceae</taxon>
        <taxon>Pseudofrankia</taxon>
    </lineage>
</organism>
<dbReference type="PANTHER" id="PTHR42793">
    <property type="entry name" value="COA BINDING DOMAIN CONTAINING PROTEIN"/>
    <property type="match status" value="1"/>
</dbReference>
<dbReference type="SUPFAM" id="SSF51735">
    <property type="entry name" value="NAD(P)-binding Rossmann-fold domains"/>
    <property type="match status" value="1"/>
</dbReference>
<dbReference type="Pfam" id="PF13607">
    <property type="entry name" value="Succ_CoA_lig"/>
    <property type="match status" value="1"/>
</dbReference>
<dbReference type="SMART" id="SM00881">
    <property type="entry name" value="CoA_binding"/>
    <property type="match status" value="1"/>
</dbReference>
<dbReference type="Pfam" id="PF13549">
    <property type="entry name" value="ATP-grasp_5"/>
    <property type="match status" value="1"/>
</dbReference>
<dbReference type="OrthoDB" id="190266at2"/>
<evidence type="ECO:0000313" key="3">
    <source>
        <dbReference type="EMBL" id="ONH22888.1"/>
    </source>
</evidence>
<dbReference type="Gene3D" id="3.40.50.261">
    <property type="entry name" value="Succinyl-CoA synthetase domains"/>
    <property type="match status" value="2"/>
</dbReference>
<feature type="domain" description="CoA-binding" evidence="2">
    <location>
        <begin position="14"/>
        <end position="108"/>
    </location>
</feature>
<dbReference type="RefSeq" id="WP_076822043.1">
    <property type="nucleotide sequence ID" value="NZ_MOMC01000096.1"/>
</dbReference>
<dbReference type="Proteomes" id="UP000188929">
    <property type="component" value="Unassembled WGS sequence"/>
</dbReference>